<sequence length="265" mass="31466">LIRSIENRYSIGVLVLFINANSQYEILDGQQRLLTIKQYLEDKIDLSNTDIKKYSELNTQEKALLDAYCIFYLKLKSHHPQSKEEDIVQTFLRLQEGTPLNKAEKINAHRGKFKKIFRDTRETHPVFKYLGKEKRFRWRQLSAELLTLELESDFDNKVFPSLDLPSMINVIKKYERNISTRKVRLFKSNLDYLNNSLNMILTAFQPREFIAFYLLISYLRRKKADNKSLVNEFAEFAKQFLENLNRFSIYDDKPPTGMPKDLFDK</sequence>
<comment type="caution">
    <text evidence="1">The sequence shown here is derived from an EMBL/GenBank/DDBJ whole genome shotgun (WGS) entry which is preliminary data.</text>
</comment>
<proteinExistence type="predicted"/>
<gene>
    <name evidence="1" type="ORF">S01H1_42681</name>
</gene>
<dbReference type="EMBL" id="BARS01027152">
    <property type="protein sequence ID" value="GAG08688.1"/>
    <property type="molecule type" value="Genomic_DNA"/>
</dbReference>
<protein>
    <recommendedName>
        <fullName evidence="2">DUF262 domain-containing protein</fullName>
    </recommendedName>
</protein>
<evidence type="ECO:0008006" key="2">
    <source>
        <dbReference type="Google" id="ProtNLM"/>
    </source>
</evidence>
<dbReference type="AlphaFoldDB" id="X0V875"/>
<name>X0V875_9ZZZZ</name>
<reference evidence="1" key="1">
    <citation type="journal article" date="2014" name="Front. Microbiol.">
        <title>High frequency of phylogenetically diverse reductive dehalogenase-homologous genes in deep subseafloor sedimentary metagenomes.</title>
        <authorList>
            <person name="Kawai M."/>
            <person name="Futagami T."/>
            <person name="Toyoda A."/>
            <person name="Takaki Y."/>
            <person name="Nishi S."/>
            <person name="Hori S."/>
            <person name="Arai W."/>
            <person name="Tsubouchi T."/>
            <person name="Morono Y."/>
            <person name="Uchiyama I."/>
            <person name="Ito T."/>
            <person name="Fujiyama A."/>
            <person name="Inagaki F."/>
            <person name="Takami H."/>
        </authorList>
    </citation>
    <scope>NUCLEOTIDE SEQUENCE</scope>
    <source>
        <strain evidence="1">Expedition CK06-06</strain>
    </source>
</reference>
<feature type="non-terminal residue" evidence="1">
    <location>
        <position position="265"/>
    </location>
</feature>
<accession>X0V875</accession>
<organism evidence="1">
    <name type="scientific">marine sediment metagenome</name>
    <dbReference type="NCBI Taxonomy" id="412755"/>
    <lineage>
        <taxon>unclassified sequences</taxon>
        <taxon>metagenomes</taxon>
        <taxon>ecological metagenomes</taxon>
    </lineage>
</organism>
<feature type="non-terminal residue" evidence="1">
    <location>
        <position position="1"/>
    </location>
</feature>
<dbReference type="PANTHER" id="PTHR39639:SF1">
    <property type="entry name" value="DUF262 DOMAIN-CONTAINING PROTEIN"/>
    <property type="match status" value="1"/>
</dbReference>
<evidence type="ECO:0000313" key="1">
    <source>
        <dbReference type="EMBL" id="GAG08688.1"/>
    </source>
</evidence>
<dbReference type="PANTHER" id="PTHR39639">
    <property type="entry name" value="CHROMOSOME 16, WHOLE GENOME SHOTGUN SEQUENCE"/>
    <property type="match status" value="1"/>
</dbReference>